<dbReference type="InterPro" id="IPR038946">
    <property type="entry name" value="FBXO47"/>
</dbReference>
<accession>A0A2U9CAX1</accession>
<proteinExistence type="predicted"/>
<evidence type="ECO:0000256" key="1">
    <source>
        <dbReference type="SAM" id="MobiDB-lite"/>
    </source>
</evidence>
<evidence type="ECO:0000313" key="4">
    <source>
        <dbReference type="Ensembl" id="ENSSMAP00000012294.2"/>
    </source>
</evidence>
<dbReference type="EMBL" id="CP026256">
    <property type="protein sequence ID" value="AWP12916.1"/>
    <property type="molecule type" value="Genomic_DNA"/>
</dbReference>
<organism evidence="3 5">
    <name type="scientific">Scophthalmus maximus</name>
    <name type="common">Turbot</name>
    <name type="synonym">Psetta maxima</name>
    <dbReference type="NCBI Taxonomy" id="52904"/>
    <lineage>
        <taxon>Eukaryota</taxon>
        <taxon>Metazoa</taxon>
        <taxon>Chordata</taxon>
        <taxon>Craniata</taxon>
        <taxon>Vertebrata</taxon>
        <taxon>Euteleostomi</taxon>
        <taxon>Actinopterygii</taxon>
        <taxon>Neopterygii</taxon>
        <taxon>Teleostei</taxon>
        <taxon>Neoteleostei</taxon>
        <taxon>Acanthomorphata</taxon>
        <taxon>Carangaria</taxon>
        <taxon>Pleuronectiformes</taxon>
        <taxon>Pleuronectoidei</taxon>
        <taxon>Scophthalmidae</taxon>
        <taxon>Scophthalmus</taxon>
    </lineage>
</organism>
<dbReference type="Ensembl" id="ENSSMAT00000012451.2">
    <property type="protein sequence ID" value="ENSSMAP00000012294.2"/>
    <property type="gene ID" value="ENSSMAG00000007540.2"/>
</dbReference>
<name>A0A2U9CAX1_SCOMX</name>
<evidence type="ECO:0000313" key="3">
    <source>
        <dbReference type="EMBL" id="AWP12916.1"/>
    </source>
</evidence>
<evidence type="ECO:0000313" key="5">
    <source>
        <dbReference type="Proteomes" id="UP000246464"/>
    </source>
</evidence>
<reference evidence="3 5" key="1">
    <citation type="submission" date="2017-12" db="EMBL/GenBank/DDBJ databases">
        <title>Integrating genomic resources of turbot (Scophthalmus maximus) in depth evaluation of genetic and physical mapping variation across individuals.</title>
        <authorList>
            <person name="Martinez P."/>
        </authorList>
    </citation>
    <scope>NUCLEOTIDE SEQUENCE [LARGE SCALE GENOMIC DNA]</scope>
</reference>
<dbReference type="Proteomes" id="UP000246464">
    <property type="component" value="Chromosome 14"/>
</dbReference>
<reference evidence="4" key="4">
    <citation type="submission" date="2025-05" db="UniProtKB">
        <authorList>
            <consortium name="Ensembl"/>
        </authorList>
    </citation>
    <scope>IDENTIFICATION</scope>
</reference>
<dbReference type="AlphaFoldDB" id="A0A2U9CAX1"/>
<dbReference type="InterPro" id="IPR001810">
    <property type="entry name" value="F-box_dom"/>
</dbReference>
<reference evidence="4" key="2">
    <citation type="submission" date="2020-05" db="EMBL/GenBank/DDBJ databases">
        <authorList>
            <person name="Moser M."/>
        </authorList>
    </citation>
    <scope>NUCLEOTIDE SEQUENCE [LARGE SCALE GENOMIC DNA]</scope>
</reference>
<reference evidence="4" key="3">
    <citation type="submission" date="2023-05" db="EMBL/GenBank/DDBJ databases">
        <title>High-quality long-read genome of Scophthalmus maximus.</title>
        <authorList>
            <person name="Lien S."/>
            <person name="Martinez P."/>
        </authorList>
    </citation>
    <scope>NUCLEOTIDE SEQUENCE [LARGE SCALE GENOMIC DNA]</scope>
</reference>
<dbReference type="PROSITE" id="PS50181">
    <property type="entry name" value="FBOX"/>
    <property type="match status" value="1"/>
</dbReference>
<dbReference type="SUPFAM" id="SSF81383">
    <property type="entry name" value="F-box domain"/>
    <property type="match status" value="1"/>
</dbReference>
<dbReference type="InterPro" id="IPR056622">
    <property type="entry name" value="ARM_FBXO47"/>
</dbReference>
<sequence length="446" mass="51787">MVRKASRKVDRYTQTFKSQRQRRTPPAPPARTIRTRSQCITSSTSFFNRLPAEVFHMILDQLSVLEISVFSMVSKEITQCIVDHISTLAWRNKVITQSFHPSTRLELTSTVAHYRNLGLLFKRCTLLLPTKERLKLIFSMFAQIPCFMLEHCLVPDCIGFTSCGVFLQTLIAGWDELECHRVFNFLCEHTNLLPRMEAVITAKPGVRQYKELQLRLFCRRVLLDPWLTEPDCQFWLRQLLRSLPMVSQARLLFILYGPLLPEGSLGWQDVVERVLPHTALWELARTVLLLNGNLQVKGWTFDSMLVVLEELIVIPQPWHLENVARLLVLCGSSLCYTVLASRAVNGRLVEISRLIVYIILVCEKDGYYMSWAVKLVQHICQVFHSAPEKFCFIQHLESMFTEITREFFELSLAVNHLEDRETFQNLCILLDSSARFHTKFLHMLLK</sequence>
<dbReference type="Pfam" id="PF24467">
    <property type="entry name" value="ARM_FBXO47"/>
    <property type="match status" value="1"/>
</dbReference>
<dbReference type="InterPro" id="IPR036047">
    <property type="entry name" value="F-box-like_dom_sf"/>
</dbReference>
<feature type="domain" description="F-box" evidence="2">
    <location>
        <begin position="44"/>
        <end position="93"/>
    </location>
</feature>
<dbReference type="STRING" id="52904.ENSSMAP00000012294"/>
<dbReference type="Proteomes" id="UP000694558">
    <property type="component" value="Chromosome 14"/>
</dbReference>
<dbReference type="RefSeq" id="XP_035459513.1">
    <property type="nucleotide sequence ID" value="XM_035603620.2"/>
</dbReference>
<dbReference type="GeneTree" id="ENSGT00940000167237"/>
<dbReference type="Pfam" id="PF00646">
    <property type="entry name" value="F-box"/>
    <property type="match status" value="1"/>
</dbReference>
<evidence type="ECO:0000259" key="2">
    <source>
        <dbReference type="PROSITE" id="PS50181"/>
    </source>
</evidence>
<protein>
    <submittedName>
        <fullName evidence="3">Putative F-box only protein 47</fullName>
    </submittedName>
</protein>
<dbReference type="PANTHER" id="PTHR34098">
    <property type="entry name" value="F-BOX ONLY PROTEIN 47"/>
    <property type="match status" value="1"/>
</dbReference>
<dbReference type="PANTHER" id="PTHR34098:SF1">
    <property type="entry name" value="F-BOX ONLY PROTEIN 47"/>
    <property type="match status" value="1"/>
</dbReference>
<gene>
    <name evidence="4" type="primary">LOC118282503</name>
    <name evidence="3" type="ORF">SMAX5B_018594</name>
</gene>
<dbReference type="GeneID" id="118282503"/>
<dbReference type="CDD" id="cd22112">
    <property type="entry name" value="F-box_FBXO47"/>
    <property type="match status" value="1"/>
</dbReference>
<keyword evidence="5" id="KW-1185">Reference proteome</keyword>
<feature type="region of interest" description="Disordered" evidence="1">
    <location>
        <begin position="1"/>
        <end position="31"/>
    </location>
</feature>